<feature type="site" description="Contributes to redox potential value" evidence="8">
    <location>
        <position position="35"/>
    </location>
</feature>
<feature type="site" description="Deprotonates C-terminal active site Cys" evidence="8">
    <location>
        <position position="27"/>
    </location>
</feature>
<feature type="disulfide bond" description="Redox-active" evidence="9">
    <location>
        <begin position="33"/>
        <end position="36"/>
    </location>
</feature>
<dbReference type="PROSITE" id="PS51352">
    <property type="entry name" value="THIOREDOXIN_2"/>
    <property type="match status" value="1"/>
</dbReference>
<dbReference type="InterPro" id="IPR013766">
    <property type="entry name" value="Thioredoxin_domain"/>
</dbReference>
<gene>
    <name evidence="11" type="ORF">A2930_03980</name>
</gene>
<comment type="similarity">
    <text evidence="1 7">Belongs to the thioredoxin family.</text>
</comment>
<evidence type="ECO:0000256" key="2">
    <source>
        <dbReference type="ARBA" id="ARBA00022448"/>
    </source>
</evidence>
<evidence type="ECO:0000256" key="9">
    <source>
        <dbReference type="PIRSR" id="PIRSR000077-4"/>
    </source>
</evidence>
<sequence>MSEHVKEVSSRDFNAEVVKSDLPVVVDFWAPWCGPCRVLAPILEDNLAKPFSGIMKFVKVNIDEEPGLASLHGIQSIPTLILFRNGSELDRGVGGTEGIKMIENFVNANYVKK</sequence>
<keyword evidence="3" id="KW-0249">Electron transport</keyword>
<name>A0A1F5X1K4_9BACT</name>
<dbReference type="PIRSF" id="PIRSF000077">
    <property type="entry name" value="Thioredoxin"/>
    <property type="match status" value="1"/>
</dbReference>
<dbReference type="CDD" id="cd02947">
    <property type="entry name" value="TRX_family"/>
    <property type="match status" value="1"/>
</dbReference>
<dbReference type="PANTHER" id="PTHR45663:SF11">
    <property type="entry name" value="GEO12009P1"/>
    <property type="match status" value="1"/>
</dbReference>
<evidence type="ECO:0000256" key="7">
    <source>
        <dbReference type="PIRNR" id="PIRNR000077"/>
    </source>
</evidence>
<dbReference type="GO" id="GO:0005737">
    <property type="term" value="C:cytoplasm"/>
    <property type="evidence" value="ECO:0007669"/>
    <property type="project" value="TreeGrafter"/>
</dbReference>
<feature type="active site" description="Nucleophile" evidence="8">
    <location>
        <position position="36"/>
    </location>
</feature>
<reference evidence="11 12" key="1">
    <citation type="journal article" date="2016" name="Nat. Commun.">
        <title>Thousands of microbial genomes shed light on interconnected biogeochemical processes in an aquifer system.</title>
        <authorList>
            <person name="Anantharaman K."/>
            <person name="Brown C.T."/>
            <person name="Hug L.A."/>
            <person name="Sharon I."/>
            <person name="Castelle C.J."/>
            <person name="Probst A.J."/>
            <person name="Thomas B.C."/>
            <person name="Singh A."/>
            <person name="Wilkins M.J."/>
            <person name="Karaoz U."/>
            <person name="Brodie E.L."/>
            <person name="Williams K.H."/>
            <person name="Hubbard S.S."/>
            <person name="Banfield J.F."/>
        </authorList>
    </citation>
    <scope>NUCLEOTIDE SEQUENCE [LARGE SCALE GENOMIC DNA]</scope>
</reference>
<dbReference type="Pfam" id="PF00085">
    <property type="entry name" value="Thioredoxin"/>
    <property type="match status" value="1"/>
</dbReference>
<evidence type="ECO:0000256" key="8">
    <source>
        <dbReference type="PIRSR" id="PIRSR000077-1"/>
    </source>
</evidence>
<dbReference type="SUPFAM" id="SSF52833">
    <property type="entry name" value="Thioredoxin-like"/>
    <property type="match status" value="1"/>
</dbReference>
<dbReference type="EMBL" id="MFID01000006">
    <property type="protein sequence ID" value="OGF81730.1"/>
    <property type="molecule type" value="Genomic_DNA"/>
</dbReference>
<keyword evidence="2" id="KW-0813">Transport</keyword>
<evidence type="ECO:0000256" key="4">
    <source>
        <dbReference type="ARBA" id="ARBA00023157"/>
    </source>
</evidence>
<dbReference type="Gene3D" id="3.40.30.10">
    <property type="entry name" value="Glutaredoxin"/>
    <property type="match status" value="1"/>
</dbReference>
<evidence type="ECO:0000313" key="11">
    <source>
        <dbReference type="EMBL" id="OGF81730.1"/>
    </source>
</evidence>
<dbReference type="PRINTS" id="PR00421">
    <property type="entry name" value="THIOREDOXIN"/>
</dbReference>
<proteinExistence type="inferred from homology"/>
<keyword evidence="4 9" id="KW-1015">Disulfide bond</keyword>
<evidence type="ECO:0000256" key="5">
    <source>
        <dbReference type="ARBA" id="ARBA00023284"/>
    </source>
</evidence>
<comment type="caution">
    <text evidence="11">The sequence shown here is derived from an EMBL/GenBank/DDBJ whole genome shotgun (WGS) entry which is preliminary data.</text>
</comment>
<feature type="active site" description="Nucleophile" evidence="8">
    <location>
        <position position="33"/>
    </location>
</feature>
<evidence type="ECO:0000256" key="1">
    <source>
        <dbReference type="ARBA" id="ARBA00008987"/>
    </source>
</evidence>
<evidence type="ECO:0000256" key="6">
    <source>
        <dbReference type="NCBIfam" id="TIGR01068"/>
    </source>
</evidence>
<evidence type="ECO:0000259" key="10">
    <source>
        <dbReference type="PROSITE" id="PS51352"/>
    </source>
</evidence>
<dbReference type="AlphaFoldDB" id="A0A1F5X1K4"/>
<organism evidence="11 12">
    <name type="scientific">Candidatus Giovannonibacteria bacterium RIFCSPLOWO2_01_FULL_45_34</name>
    <dbReference type="NCBI Taxonomy" id="1798351"/>
    <lineage>
        <taxon>Bacteria</taxon>
        <taxon>Candidatus Giovannoniibacteriota</taxon>
    </lineage>
</organism>
<dbReference type="GO" id="GO:0015035">
    <property type="term" value="F:protein-disulfide reductase activity"/>
    <property type="evidence" value="ECO:0007669"/>
    <property type="project" value="UniProtKB-UniRule"/>
</dbReference>
<dbReference type="FunFam" id="3.40.30.10:FF:000001">
    <property type="entry name" value="Thioredoxin"/>
    <property type="match status" value="1"/>
</dbReference>
<dbReference type="STRING" id="1798351.A2930_03980"/>
<dbReference type="Proteomes" id="UP000178114">
    <property type="component" value="Unassembled WGS sequence"/>
</dbReference>
<accession>A0A1F5X1K4</accession>
<dbReference type="InterPro" id="IPR036249">
    <property type="entry name" value="Thioredoxin-like_sf"/>
</dbReference>
<dbReference type="PROSITE" id="PS00194">
    <property type="entry name" value="THIOREDOXIN_1"/>
    <property type="match status" value="1"/>
</dbReference>
<keyword evidence="5 9" id="KW-0676">Redox-active center</keyword>
<protein>
    <recommendedName>
        <fullName evidence="6 7">Thioredoxin</fullName>
    </recommendedName>
</protein>
<feature type="site" description="Contributes to redox potential value" evidence="8">
    <location>
        <position position="34"/>
    </location>
</feature>
<feature type="domain" description="Thioredoxin" evidence="10">
    <location>
        <begin position="1"/>
        <end position="113"/>
    </location>
</feature>
<dbReference type="PANTHER" id="PTHR45663">
    <property type="entry name" value="GEO12009P1"/>
    <property type="match status" value="1"/>
</dbReference>
<dbReference type="InterPro" id="IPR005746">
    <property type="entry name" value="Thioredoxin"/>
</dbReference>
<evidence type="ECO:0000313" key="12">
    <source>
        <dbReference type="Proteomes" id="UP000178114"/>
    </source>
</evidence>
<dbReference type="NCBIfam" id="TIGR01068">
    <property type="entry name" value="thioredoxin"/>
    <property type="match status" value="1"/>
</dbReference>
<evidence type="ECO:0000256" key="3">
    <source>
        <dbReference type="ARBA" id="ARBA00022982"/>
    </source>
</evidence>
<dbReference type="InterPro" id="IPR017937">
    <property type="entry name" value="Thioredoxin_CS"/>
</dbReference>